<gene>
    <name evidence="1" type="ORF">KC19_2G039200</name>
</gene>
<evidence type="ECO:0000313" key="2">
    <source>
        <dbReference type="Proteomes" id="UP000822688"/>
    </source>
</evidence>
<dbReference type="Proteomes" id="UP000822688">
    <property type="component" value="Chromosome 2"/>
</dbReference>
<evidence type="ECO:0000313" key="1">
    <source>
        <dbReference type="EMBL" id="KAG0585789.1"/>
    </source>
</evidence>
<proteinExistence type="predicted"/>
<reference evidence="1" key="1">
    <citation type="submission" date="2020-06" db="EMBL/GenBank/DDBJ databases">
        <title>WGS assembly of Ceratodon purpureus strain R40.</title>
        <authorList>
            <person name="Carey S.B."/>
            <person name="Jenkins J."/>
            <person name="Shu S."/>
            <person name="Lovell J.T."/>
            <person name="Sreedasyam A."/>
            <person name="Maumus F."/>
            <person name="Tiley G.P."/>
            <person name="Fernandez-Pozo N."/>
            <person name="Barry K."/>
            <person name="Chen C."/>
            <person name="Wang M."/>
            <person name="Lipzen A."/>
            <person name="Daum C."/>
            <person name="Saski C.A."/>
            <person name="Payton A.C."/>
            <person name="Mcbreen J.C."/>
            <person name="Conrad R.E."/>
            <person name="Kollar L.M."/>
            <person name="Olsson S."/>
            <person name="Huttunen S."/>
            <person name="Landis J.B."/>
            <person name="Wickett N.J."/>
            <person name="Johnson M.G."/>
            <person name="Rensing S.A."/>
            <person name="Grimwood J."/>
            <person name="Schmutz J."/>
            <person name="Mcdaniel S.F."/>
        </authorList>
    </citation>
    <scope>NUCLEOTIDE SEQUENCE</scope>
    <source>
        <strain evidence="1">R40</strain>
    </source>
</reference>
<protein>
    <submittedName>
        <fullName evidence="1">Uncharacterized protein</fullName>
    </submittedName>
</protein>
<sequence length="106" mass="12672">MGFSPHHDCWAHCESLSILYSKSSVIRIELRTALDELIEVSMFHRKSATNFEAFSNFNRNWGPVNWFEGIFVLYEYVESLAFSVRLDRVPCRVNRIFSLWFWRRGF</sequence>
<dbReference type="AlphaFoldDB" id="A0A8T0IRZ0"/>
<keyword evidence="2" id="KW-1185">Reference proteome</keyword>
<organism evidence="1 2">
    <name type="scientific">Ceratodon purpureus</name>
    <name type="common">Fire moss</name>
    <name type="synonym">Dicranum purpureum</name>
    <dbReference type="NCBI Taxonomy" id="3225"/>
    <lineage>
        <taxon>Eukaryota</taxon>
        <taxon>Viridiplantae</taxon>
        <taxon>Streptophyta</taxon>
        <taxon>Embryophyta</taxon>
        <taxon>Bryophyta</taxon>
        <taxon>Bryophytina</taxon>
        <taxon>Bryopsida</taxon>
        <taxon>Dicranidae</taxon>
        <taxon>Pseudoditrichales</taxon>
        <taxon>Ditrichaceae</taxon>
        <taxon>Ceratodon</taxon>
    </lineage>
</organism>
<dbReference type="EMBL" id="CM026422">
    <property type="protein sequence ID" value="KAG0585789.1"/>
    <property type="molecule type" value="Genomic_DNA"/>
</dbReference>
<name>A0A8T0IRZ0_CERPU</name>
<comment type="caution">
    <text evidence="1">The sequence shown here is derived from an EMBL/GenBank/DDBJ whole genome shotgun (WGS) entry which is preliminary data.</text>
</comment>
<accession>A0A8T0IRZ0</accession>